<evidence type="ECO:0000313" key="2">
    <source>
        <dbReference type="Proteomes" id="UP000461730"/>
    </source>
</evidence>
<dbReference type="AlphaFoldDB" id="A0A7K1U1U6"/>
<name>A0A7K1U1U6_9BACT</name>
<protein>
    <recommendedName>
        <fullName evidence="3">Lipoprotein</fullName>
    </recommendedName>
</protein>
<gene>
    <name evidence="1" type="ORF">GO493_08750</name>
</gene>
<proteinExistence type="predicted"/>
<dbReference type="RefSeq" id="WP_157305767.1">
    <property type="nucleotide sequence ID" value="NZ_WRXN01000003.1"/>
</dbReference>
<organism evidence="1 2">
    <name type="scientific">Chitinophaga tropicalis</name>
    <dbReference type="NCBI Taxonomy" id="2683588"/>
    <lineage>
        <taxon>Bacteria</taxon>
        <taxon>Pseudomonadati</taxon>
        <taxon>Bacteroidota</taxon>
        <taxon>Chitinophagia</taxon>
        <taxon>Chitinophagales</taxon>
        <taxon>Chitinophagaceae</taxon>
        <taxon>Chitinophaga</taxon>
    </lineage>
</organism>
<keyword evidence="2" id="KW-1185">Reference proteome</keyword>
<evidence type="ECO:0000313" key="1">
    <source>
        <dbReference type="EMBL" id="MVT08344.1"/>
    </source>
</evidence>
<sequence>MKKFSITVATMFTIFFTSCSKEDKSPTLTKLAQPDYKALLEQKVKLQPLSTARTLENEKSMPKFDTYKEAYEFFQQLNKMSVQSSQIMELTSVEMQNVRRGVGTLANSGTDVYHYHNSIVSGATVGSAYLTSISTTYNTTVDIGYSWISTDNGVTKNFQTKQFLGTDATQPHITYSGIGTINESFITMYTSAGSGSYSGSCQGAVMIEGVALSFIVNVYGTFTAVMPANIQPRPPITITITQSLSARAL</sequence>
<dbReference type="Proteomes" id="UP000461730">
    <property type="component" value="Unassembled WGS sequence"/>
</dbReference>
<accession>A0A7K1U1U6</accession>
<evidence type="ECO:0008006" key="3">
    <source>
        <dbReference type="Google" id="ProtNLM"/>
    </source>
</evidence>
<comment type="caution">
    <text evidence="1">The sequence shown here is derived from an EMBL/GenBank/DDBJ whole genome shotgun (WGS) entry which is preliminary data.</text>
</comment>
<reference evidence="1 2" key="1">
    <citation type="submission" date="2019-12" db="EMBL/GenBank/DDBJ databases">
        <title>Chitinophaga sp. strain ysch24 (GDMCC 1.1355), whole genome shotgun sequence.</title>
        <authorList>
            <person name="Zhang X."/>
        </authorList>
    </citation>
    <scope>NUCLEOTIDE SEQUENCE [LARGE SCALE GENOMIC DNA]</scope>
    <source>
        <strain evidence="2">ysch24</strain>
    </source>
</reference>
<dbReference type="EMBL" id="WRXN01000003">
    <property type="protein sequence ID" value="MVT08344.1"/>
    <property type="molecule type" value="Genomic_DNA"/>
</dbReference>
<dbReference type="PROSITE" id="PS51257">
    <property type="entry name" value="PROKAR_LIPOPROTEIN"/>
    <property type="match status" value="1"/>
</dbReference>